<keyword evidence="2 6" id="KW-0812">Transmembrane</keyword>
<feature type="transmembrane region" description="Helical" evidence="6">
    <location>
        <begin position="180"/>
        <end position="202"/>
    </location>
</feature>
<accession>A0A2K1QQ13</accession>
<feature type="transmembrane region" description="Helical" evidence="6">
    <location>
        <begin position="57"/>
        <end position="78"/>
    </location>
</feature>
<keyword evidence="9" id="KW-1185">Reference proteome</keyword>
<feature type="transmembrane region" description="Helical" evidence="6">
    <location>
        <begin position="134"/>
        <end position="153"/>
    </location>
</feature>
<dbReference type="AlphaFoldDB" id="A0A2K1QQ13"/>
<dbReference type="InParanoid" id="A0A2K1QQ13"/>
<reference evidence="8 9" key="1">
    <citation type="submission" date="2017-06" db="EMBL/GenBank/DDBJ databases">
        <title>Draft genome sequence of a variant of Elsinoe murrayae.</title>
        <authorList>
            <person name="Cheng Q."/>
        </authorList>
    </citation>
    <scope>NUCLEOTIDE SEQUENCE [LARGE SCALE GENOMIC DNA]</scope>
    <source>
        <strain evidence="8 9">CQ-2017a</strain>
    </source>
</reference>
<protein>
    <recommendedName>
        <fullName evidence="7">Rhodopsin domain-containing protein</fullName>
    </recommendedName>
</protein>
<evidence type="ECO:0000259" key="7">
    <source>
        <dbReference type="Pfam" id="PF20684"/>
    </source>
</evidence>
<name>A0A2K1QQ13_9PEZI</name>
<dbReference type="InterPro" id="IPR049326">
    <property type="entry name" value="Rhodopsin_dom_fungi"/>
</dbReference>
<evidence type="ECO:0000256" key="2">
    <source>
        <dbReference type="ARBA" id="ARBA00022692"/>
    </source>
</evidence>
<evidence type="ECO:0000256" key="6">
    <source>
        <dbReference type="SAM" id="Phobius"/>
    </source>
</evidence>
<evidence type="ECO:0000256" key="4">
    <source>
        <dbReference type="ARBA" id="ARBA00023136"/>
    </source>
</evidence>
<comment type="similarity">
    <text evidence="5">Belongs to the SAT4 family.</text>
</comment>
<feature type="transmembrane region" description="Helical" evidence="6">
    <location>
        <begin position="23"/>
        <end position="45"/>
    </location>
</feature>
<evidence type="ECO:0000256" key="5">
    <source>
        <dbReference type="ARBA" id="ARBA00038359"/>
    </source>
</evidence>
<dbReference type="Pfam" id="PF20684">
    <property type="entry name" value="Fung_rhodopsin"/>
    <property type="match status" value="1"/>
</dbReference>
<dbReference type="GO" id="GO:0016020">
    <property type="term" value="C:membrane"/>
    <property type="evidence" value="ECO:0007669"/>
    <property type="project" value="UniProtKB-SubCell"/>
</dbReference>
<dbReference type="OrthoDB" id="4682787at2759"/>
<gene>
    <name evidence="8" type="ORF">CAC42_5013</name>
</gene>
<evidence type="ECO:0000313" key="8">
    <source>
        <dbReference type="EMBL" id="PNS17049.1"/>
    </source>
</evidence>
<evidence type="ECO:0000256" key="3">
    <source>
        <dbReference type="ARBA" id="ARBA00022989"/>
    </source>
</evidence>
<proteinExistence type="inferred from homology"/>
<comment type="subcellular location">
    <subcellularLocation>
        <location evidence="1">Membrane</location>
        <topology evidence="1">Multi-pass membrane protein</topology>
    </subcellularLocation>
</comment>
<comment type="caution">
    <text evidence="8">The sequence shown here is derived from an EMBL/GenBank/DDBJ whole genome shotgun (WGS) entry which is preliminary data.</text>
</comment>
<keyword evidence="4 6" id="KW-0472">Membrane</keyword>
<dbReference type="EMBL" id="NKHZ01000055">
    <property type="protein sequence ID" value="PNS17049.1"/>
    <property type="molecule type" value="Genomic_DNA"/>
</dbReference>
<dbReference type="PANTHER" id="PTHR33048:SF47">
    <property type="entry name" value="INTEGRAL MEMBRANE PROTEIN-RELATED"/>
    <property type="match status" value="1"/>
</dbReference>
<dbReference type="Proteomes" id="UP000243797">
    <property type="component" value="Unassembled WGS sequence"/>
</dbReference>
<evidence type="ECO:0000256" key="1">
    <source>
        <dbReference type="ARBA" id="ARBA00004141"/>
    </source>
</evidence>
<feature type="transmembrane region" description="Helical" evidence="6">
    <location>
        <begin position="253"/>
        <end position="274"/>
    </location>
</feature>
<feature type="transmembrane region" description="Helical" evidence="6">
    <location>
        <begin position="98"/>
        <end position="122"/>
    </location>
</feature>
<organism evidence="8 9">
    <name type="scientific">Sphaceloma murrayae</name>
    <dbReference type="NCBI Taxonomy" id="2082308"/>
    <lineage>
        <taxon>Eukaryota</taxon>
        <taxon>Fungi</taxon>
        <taxon>Dikarya</taxon>
        <taxon>Ascomycota</taxon>
        <taxon>Pezizomycotina</taxon>
        <taxon>Dothideomycetes</taxon>
        <taxon>Dothideomycetidae</taxon>
        <taxon>Myriangiales</taxon>
        <taxon>Elsinoaceae</taxon>
        <taxon>Sphaceloma</taxon>
    </lineage>
</organism>
<feature type="transmembrane region" description="Helical" evidence="6">
    <location>
        <begin position="214"/>
        <end position="241"/>
    </location>
</feature>
<feature type="domain" description="Rhodopsin" evidence="7">
    <location>
        <begin position="41"/>
        <end position="276"/>
    </location>
</feature>
<evidence type="ECO:0000313" key="9">
    <source>
        <dbReference type="Proteomes" id="UP000243797"/>
    </source>
</evidence>
<dbReference type="InterPro" id="IPR052337">
    <property type="entry name" value="SAT4-like"/>
</dbReference>
<sequence length="343" mass="37018">MSLGSTPFPGDILPREVATELPLLKSFALAFLVIVNVTFALRLYVKIGILRQFRPEDIALTISYLLFWPLGIFAYLFGNWGSQLNKGDVSVVPLIITVAKAYNCTYAVCAVSCKISVMLLVLSLLGPHDRWQRMLAIGITVLSSLLGITYFAFSFTCGVADVGPAGTICTLRGAANGVSLAWSFANTIADAIFASLCVALIWQATIALRTRIVASCLLSFSSVGAIASALRIATILGWGWTTSDGERARIGKWSLIEAGICISAVCLASLRPLLKKLSLERSSQGRSDGQNYINSTTYQTKTTADANKHGDEVPLKIGVQHVFEVEEGPSSEHGQHTLEVQER</sequence>
<dbReference type="PANTHER" id="PTHR33048">
    <property type="entry name" value="PTH11-LIKE INTEGRAL MEMBRANE PROTEIN (AFU_ORTHOLOGUE AFUA_5G11245)"/>
    <property type="match status" value="1"/>
</dbReference>
<keyword evidence="3 6" id="KW-1133">Transmembrane helix</keyword>